<sequence length="67" mass="8139">MLLFFFFFFFFFQGFEIALEQTTLFTLALHYYIYPPSPSLSEEQMQLRTLLNMHISIDMYIHKQTIS</sequence>
<dbReference type="EMBL" id="CP069104">
    <property type="protein sequence ID" value="QSS53423.1"/>
    <property type="molecule type" value="Genomic_DNA"/>
</dbReference>
<organism evidence="1 2">
    <name type="scientific">Ajellomyces capsulatus (strain H88)</name>
    <name type="common">Darling's disease fungus</name>
    <name type="synonym">Histoplasma capsulatum</name>
    <dbReference type="NCBI Taxonomy" id="544711"/>
    <lineage>
        <taxon>Eukaryota</taxon>
        <taxon>Fungi</taxon>
        <taxon>Dikarya</taxon>
        <taxon>Ascomycota</taxon>
        <taxon>Pezizomycotina</taxon>
        <taxon>Eurotiomycetes</taxon>
        <taxon>Eurotiomycetidae</taxon>
        <taxon>Onygenales</taxon>
        <taxon>Ajellomycetaceae</taxon>
        <taxon>Histoplasma</taxon>
    </lineage>
</organism>
<proteinExistence type="predicted"/>
<dbReference type="Proteomes" id="UP000663419">
    <property type="component" value="Chromosome 3"/>
</dbReference>
<evidence type="ECO:0000313" key="1">
    <source>
        <dbReference type="EMBL" id="QSS53423.1"/>
    </source>
</evidence>
<dbReference type="VEuPathDB" id="FungiDB:I7I53_00678"/>
<evidence type="ECO:0000313" key="2">
    <source>
        <dbReference type="Proteomes" id="UP000663419"/>
    </source>
</evidence>
<reference evidence="1" key="1">
    <citation type="submission" date="2021-01" db="EMBL/GenBank/DDBJ databases">
        <title>Chromosome-level genome assembly of a human fungal pathogen reveals clustering of transcriptionally co-regulated genes.</title>
        <authorList>
            <person name="Voorhies M."/>
            <person name="Cohen S."/>
            <person name="Shea T.P."/>
            <person name="Petrus S."/>
            <person name="Munoz J.F."/>
            <person name="Poplawski S."/>
            <person name="Goldman W.E."/>
            <person name="Michael T."/>
            <person name="Cuomo C.A."/>
            <person name="Sil A."/>
            <person name="Beyhan S."/>
        </authorList>
    </citation>
    <scope>NUCLEOTIDE SEQUENCE</scope>
    <source>
        <strain evidence="1">H88</strain>
    </source>
</reference>
<accession>A0A8A1LLA3</accession>
<gene>
    <name evidence="1" type="ORF">I7I53_00678</name>
</gene>
<protein>
    <submittedName>
        <fullName evidence="1">Uncharacterized protein</fullName>
    </submittedName>
</protein>
<dbReference type="AlphaFoldDB" id="A0A8A1LLA3"/>
<name>A0A8A1LLA3_AJEC8</name>